<reference evidence="1" key="1">
    <citation type="submission" date="2021-02" db="EMBL/GenBank/DDBJ databases">
        <title>Organelle genome of a novel green alga in the class Trebouxiophyceae.</title>
        <authorList>
            <person name="Takusagawa M."/>
            <person name="Misumi O."/>
            <person name="Inui T.I."/>
            <person name="Kato S."/>
            <person name="Matsunaga S."/>
            <person name="Kuroiwa H."/>
            <person name="Kuroiwa T."/>
        </authorList>
    </citation>
    <scope>NUCLEOTIDE SEQUENCE</scope>
    <source>
        <strain evidence="1">311 I</strain>
    </source>
</reference>
<protein>
    <submittedName>
        <fullName evidence="1">Uncharacterized protein</fullName>
    </submittedName>
</protein>
<proteinExistence type="predicted"/>
<geneLocation type="mitochondrion" evidence="1"/>
<evidence type="ECO:0000313" key="1">
    <source>
        <dbReference type="EMBL" id="BCT02593.1"/>
    </source>
</evidence>
<name>A0A8D5PV84_9CHLO</name>
<accession>A0A8D5PV84</accession>
<organism evidence="1">
    <name type="scientific">Medakamo hakoo</name>
    <dbReference type="NCBI Taxonomy" id="3113649"/>
    <lineage>
        <taxon>Eukaryota</taxon>
        <taxon>Viridiplantae</taxon>
        <taxon>Chlorophyta</taxon>
        <taxon>core chlorophytes</taxon>
        <taxon>Trebouxiophyceae</taxon>
        <taxon>Trebouxiophyceae incertae sedis</taxon>
        <taxon>Coccomyxaceae</taxon>
        <taxon>Medakamo</taxon>
    </lineage>
</organism>
<sequence>MLSKKKIIRKEIDSMLSLYPIVSWFQLTQKPTKKWNEIYVNIEKELKAYNPNTGDYKYFQVKSKLLELGLNPNKEDQDRTCQGRLLVYGCKTPELLDGFVRTLEKEHGGFVIGGLYGDRLRTYDELGKLQKLNKTSYVGSVPVLNSLSLKLMSIKNMCDFSYLNNPYFKLCYLLHYMKENPNK</sequence>
<dbReference type="EMBL" id="LC604817">
    <property type="protein sequence ID" value="BCT02593.1"/>
    <property type="molecule type" value="Genomic_DNA"/>
</dbReference>
<dbReference type="AlphaFoldDB" id="A0A8D5PV84"/>
<keyword evidence="1" id="KW-0496">Mitochondrion</keyword>